<accession>A0A1Y0IFV8</accession>
<evidence type="ECO:0000313" key="1">
    <source>
        <dbReference type="EMBL" id="ARU58273.1"/>
    </source>
</evidence>
<dbReference type="KEGG" id="ome:OLMES_4258"/>
<keyword evidence="2" id="KW-1185">Reference proteome</keyword>
<name>A0A1Y0IFV8_9GAMM</name>
<proteinExistence type="predicted"/>
<sequence length="57" mass="6348">MDGGISSDLSRHLDSLVFKTFAPLFTVLNGLDYGGTCNKNFYFPFITKGQEGSLKWL</sequence>
<gene>
    <name evidence="1" type="ORF">OLMES_4258</name>
</gene>
<dbReference type="Proteomes" id="UP000196027">
    <property type="component" value="Chromosome"/>
</dbReference>
<dbReference type="AlphaFoldDB" id="A0A1Y0IFV8"/>
<protein>
    <submittedName>
        <fullName evidence="1">Uncharacterized protein</fullName>
    </submittedName>
</protein>
<dbReference type="EMBL" id="CP021425">
    <property type="protein sequence ID" value="ARU58273.1"/>
    <property type="molecule type" value="Genomic_DNA"/>
</dbReference>
<organism evidence="1 2">
    <name type="scientific">Oleiphilus messinensis</name>
    <dbReference type="NCBI Taxonomy" id="141451"/>
    <lineage>
        <taxon>Bacteria</taxon>
        <taxon>Pseudomonadati</taxon>
        <taxon>Pseudomonadota</taxon>
        <taxon>Gammaproteobacteria</taxon>
        <taxon>Oceanospirillales</taxon>
        <taxon>Oleiphilaceae</taxon>
        <taxon>Oleiphilus</taxon>
    </lineage>
</organism>
<evidence type="ECO:0000313" key="2">
    <source>
        <dbReference type="Proteomes" id="UP000196027"/>
    </source>
</evidence>
<reference evidence="1 2" key="1">
    <citation type="submission" date="2017-05" db="EMBL/GenBank/DDBJ databases">
        <title>Genomic insights into alkan degradation activity of Oleiphilus messinensis.</title>
        <authorList>
            <person name="Kozyavkin S.A."/>
            <person name="Slesarev A.I."/>
            <person name="Golyshin P.N."/>
            <person name="Korzhenkov A."/>
            <person name="Golyshina O.N."/>
            <person name="Toshchakov S.V."/>
        </authorList>
    </citation>
    <scope>NUCLEOTIDE SEQUENCE [LARGE SCALE GENOMIC DNA]</scope>
    <source>
        <strain evidence="1 2">ME102</strain>
    </source>
</reference>